<evidence type="ECO:0000313" key="2">
    <source>
        <dbReference type="Proteomes" id="UP000225706"/>
    </source>
</evidence>
<dbReference type="Proteomes" id="UP000225706">
    <property type="component" value="Unassembled WGS sequence"/>
</dbReference>
<accession>A0A2B4RFV0</accession>
<dbReference type="EMBL" id="LSMT01000670">
    <property type="protein sequence ID" value="PFX15227.1"/>
    <property type="molecule type" value="Genomic_DNA"/>
</dbReference>
<dbReference type="InterPro" id="IPR013783">
    <property type="entry name" value="Ig-like_fold"/>
</dbReference>
<comment type="caution">
    <text evidence="1">The sequence shown here is derived from an EMBL/GenBank/DDBJ whole genome shotgun (WGS) entry which is preliminary data.</text>
</comment>
<dbReference type="SUPFAM" id="SSF48726">
    <property type="entry name" value="Immunoglobulin"/>
    <property type="match status" value="1"/>
</dbReference>
<dbReference type="InterPro" id="IPR036179">
    <property type="entry name" value="Ig-like_dom_sf"/>
</dbReference>
<sequence length="431" mass="48558">MAEKAEIKKEESFTWTVQPANVTFVTKGEDLSLTWKFTLTADEQSKSQTLYLIQWKKFNQTSSDDDVIASTTFLNLVGTPSYTEPRAPHIEIVRISQATLLIKNVTTEDEGTYKIEYSVQFGGTPIGDHQVNVTVLAIKVLNGEETVGHLPCENSRIARYFLACGGLIMVEVTGCRGCCKQDGNATSLGLFTKVKDVKFIRTVYILSEVLPHLLAMSKAFQKRVVDFSRIAPTIEYTEGQLDEAVETKSPIDRLIADLQEDGRLWLLNMIASEYHYQGLENLLCNYVDKTNIDWRFEETLPVQICSLSHFYLKISNVADIMLSTPVSNAWPERGASCVKRVKTRFRSTLNNGMLQSLLQVSINGPANGTNRSKGLIERLVKAWSSAKNRRRLPRAIQDTADLQSESQLHVFVDTGVANRFNRRAVRREARH</sequence>
<reference evidence="2" key="1">
    <citation type="journal article" date="2017" name="bioRxiv">
        <title>Comparative analysis of the genomes of Stylophora pistillata and Acropora digitifera provides evidence for extensive differences between species of corals.</title>
        <authorList>
            <person name="Voolstra C.R."/>
            <person name="Li Y."/>
            <person name="Liew Y.J."/>
            <person name="Baumgarten S."/>
            <person name="Zoccola D."/>
            <person name="Flot J.-F."/>
            <person name="Tambutte S."/>
            <person name="Allemand D."/>
            <person name="Aranda M."/>
        </authorList>
    </citation>
    <scope>NUCLEOTIDE SEQUENCE [LARGE SCALE GENOMIC DNA]</scope>
</reference>
<dbReference type="Gene3D" id="2.60.40.10">
    <property type="entry name" value="Immunoglobulins"/>
    <property type="match status" value="1"/>
</dbReference>
<keyword evidence="2" id="KW-1185">Reference proteome</keyword>
<organism evidence="1 2">
    <name type="scientific">Stylophora pistillata</name>
    <name type="common">Smooth cauliflower coral</name>
    <dbReference type="NCBI Taxonomy" id="50429"/>
    <lineage>
        <taxon>Eukaryota</taxon>
        <taxon>Metazoa</taxon>
        <taxon>Cnidaria</taxon>
        <taxon>Anthozoa</taxon>
        <taxon>Hexacorallia</taxon>
        <taxon>Scleractinia</taxon>
        <taxon>Astrocoeniina</taxon>
        <taxon>Pocilloporidae</taxon>
        <taxon>Stylophora</taxon>
    </lineage>
</organism>
<dbReference type="PANTHER" id="PTHR46880:SF5">
    <property type="entry name" value="DUF4371 DOMAIN-CONTAINING PROTEIN"/>
    <property type="match status" value="1"/>
</dbReference>
<proteinExistence type="predicted"/>
<dbReference type="AlphaFoldDB" id="A0A2B4RFV0"/>
<dbReference type="OrthoDB" id="5978853at2759"/>
<dbReference type="PANTHER" id="PTHR46880">
    <property type="entry name" value="RAS-ASSOCIATING DOMAIN-CONTAINING PROTEIN"/>
    <property type="match status" value="1"/>
</dbReference>
<evidence type="ECO:0000313" key="1">
    <source>
        <dbReference type="EMBL" id="PFX15227.1"/>
    </source>
</evidence>
<protein>
    <submittedName>
        <fullName evidence="1">Uncharacterized protein</fullName>
    </submittedName>
</protein>
<gene>
    <name evidence="1" type="ORF">AWC38_SpisGene20560</name>
</gene>
<name>A0A2B4RFV0_STYPI</name>